<dbReference type="EMBL" id="SWKV01000056">
    <property type="protein sequence ID" value="KAF3035650.1"/>
    <property type="molecule type" value="Genomic_DNA"/>
</dbReference>
<dbReference type="PANTHER" id="PTHR36195">
    <property type="entry name" value="DOMAIN PROTEIN, PUTATIVE (AFU_ORTHOLOGUE AFUA_5G01990)-RELATED-RELATED"/>
    <property type="match status" value="1"/>
</dbReference>
<dbReference type="PANTHER" id="PTHR36195:SF4">
    <property type="entry name" value="DOMAIN PROTEIN, PUTATIVE (AFU_ORTHOLOGUE AFUA_5G01990)-RELATED"/>
    <property type="match status" value="1"/>
</dbReference>
<protein>
    <recommendedName>
        <fullName evidence="4">BYS1 domain protein</fullName>
    </recommendedName>
</protein>
<evidence type="ECO:0000256" key="1">
    <source>
        <dbReference type="SAM" id="SignalP"/>
    </source>
</evidence>
<dbReference type="AlphaFoldDB" id="A0A9P4WKX4"/>
<dbReference type="Pfam" id="PF04681">
    <property type="entry name" value="Bys1"/>
    <property type="match status" value="1"/>
</dbReference>
<gene>
    <name evidence="2" type="ORF">E8E12_001100</name>
</gene>
<keyword evidence="1" id="KW-0732">Signal</keyword>
<proteinExistence type="predicted"/>
<evidence type="ECO:0000313" key="2">
    <source>
        <dbReference type="EMBL" id="KAF3035650.1"/>
    </source>
</evidence>
<feature type="chain" id="PRO_5040412698" description="BYS1 domain protein" evidence="1">
    <location>
        <begin position="20"/>
        <end position="163"/>
    </location>
</feature>
<dbReference type="Proteomes" id="UP000758155">
    <property type="component" value="Unassembled WGS sequence"/>
</dbReference>
<feature type="signal peptide" evidence="1">
    <location>
        <begin position="1"/>
        <end position="19"/>
    </location>
</feature>
<evidence type="ECO:0008006" key="4">
    <source>
        <dbReference type="Google" id="ProtNLM"/>
    </source>
</evidence>
<dbReference type="OrthoDB" id="3682664at2759"/>
<comment type="caution">
    <text evidence="2">The sequence shown here is derived from an EMBL/GenBank/DDBJ whole genome shotgun (WGS) entry which is preliminary data.</text>
</comment>
<organism evidence="2 3">
    <name type="scientific">Didymella heteroderae</name>
    <dbReference type="NCBI Taxonomy" id="1769908"/>
    <lineage>
        <taxon>Eukaryota</taxon>
        <taxon>Fungi</taxon>
        <taxon>Dikarya</taxon>
        <taxon>Ascomycota</taxon>
        <taxon>Pezizomycotina</taxon>
        <taxon>Dothideomycetes</taxon>
        <taxon>Pleosporomycetidae</taxon>
        <taxon>Pleosporales</taxon>
        <taxon>Pleosporineae</taxon>
        <taxon>Didymellaceae</taxon>
        <taxon>Didymella</taxon>
    </lineage>
</organism>
<name>A0A9P4WKX4_9PLEO</name>
<reference evidence="2" key="1">
    <citation type="submission" date="2019-04" db="EMBL/GenBank/DDBJ databases">
        <title>Sequencing of skin fungus with MAO and IRED activity.</title>
        <authorList>
            <person name="Marsaioli A.J."/>
            <person name="Bonatto J.M.C."/>
            <person name="Reis Junior O."/>
        </authorList>
    </citation>
    <scope>NUCLEOTIDE SEQUENCE</scope>
    <source>
        <strain evidence="2">28M1</strain>
    </source>
</reference>
<sequence>MGLLTTITALSTLTGAALAVGRAIVTNQCDSPIYLWTVGSTTSNQTILPKDSSYGELFHTDPVSGGIALKITPAPDDLFTPNASQLVFAYNVENSYIWYDMSSLFGDSFAGRTLRIQPSDDACDSIGWHDGRTPVGSQVKKCQKETDLELTFCTGHCLPSWCE</sequence>
<evidence type="ECO:0000313" key="3">
    <source>
        <dbReference type="Proteomes" id="UP000758155"/>
    </source>
</evidence>
<dbReference type="InterPro" id="IPR006771">
    <property type="entry name" value="CetA-like"/>
</dbReference>
<keyword evidence="3" id="KW-1185">Reference proteome</keyword>
<accession>A0A9P4WKX4</accession>